<dbReference type="AlphaFoldDB" id="K1L9E8"/>
<dbReference type="EMBL" id="AMGM01000042">
    <property type="protein sequence ID" value="EKB48782.1"/>
    <property type="molecule type" value="Genomic_DNA"/>
</dbReference>
<accession>K1L9E8</accession>
<evidence type="ECO:0008006" key="3">
    <source>
        <dbReference type="Google" id="ProtNLM"/>
    </source>
</evidence>
<protein>
    <recommendedName>
        <fullName evidence="3">Outer membrane protein beta-barrel domain-containing protein</fullName>
    </recommendedName>
</protein>
<gene>
    <name evidence="1" type="ORF">B879_02624</name>
</gene>
<sequence length="141" mass="15730">MAQEQGDFRIQIGPDYKLQINDLGAHAGLEYLFVDRFSLAPSFTYWFPDFGRSFNLNMDLRYYLTEGVSQIYVLGGYNNLWINAQPGLPGTTLSRAGGNFGLGAFLDVAANFGLNTEFKIQSQNTRQPVLRVGLVFKVGGY</sequence>
<proteinExistence type="predicted"/>
<dbReference type="Proteomes" id="UP000004478">
    <property type="component" value="Unassembled WGS sequence"/>
</dbReference>
<reference evidence="1 2" key="1">
    <citation type="journal article" date="2012" name="J. Bacteriol.">
        <title>Draft Genome Sequence of Cecembia lonarensis Strain LW9T, Isolated from Lonar Lake, a Haloalkaline Lake in India.</title>
        <authorList>
            <person name="Shivaji S."/>
            <person name="Ara S."/>
            <person name="Singh A."/>
            <person name="Pinnaka A.K."/>
        </authorList>
    </citation>
    <scope>NUCLEOTIDE SEQUENCE [LARGE SCALE GENOMIC DNA]</scope>
    <source>
        <strain evidence="1 2">LW9</strain>
    </source>
</reference>
<evidence type="ECO:0000313" key="2">
    <source>
        <dbReference type="Proteomes" id="UP000004478"/>
    </source>
</evidence>
<keyword evidence="2" id="KW-1185">Reference proteome</keyword>
<evidence type="ECO:0000313" key="1">
    <source>
        <dbReference type="EMBL" id="EKB48782.1"/>
    </source>
</evidence>
<name>K1L9E8_CECL9</name>
<comment type="caution">
    <text evidence="1">The sequence shown here is derived from an EMBL/GenBank/DDBJ whole genome shotgun (WGS) entry which is preliminary data.</text>
</comment>
<organism evidence="1 2">
    <name type="scientific">Cecembia lonarensis (strain CCUG 58316 / KCTC 22772 / LW9)</name>
    <dbReference type="NCBI Taxonomy" id="1225176"/>
    <lineage>
        <taxon>Bacteria</taxon>
        <taxon>Pseudomonadati</taxon>
        <taxon>Bacteroidota</taxon>
        <taxon>Cytophagia</taxon>
        <taxon>Cytophagales</taxon>
        <taxon>Cyclobacteriaceae</taxon>
        <taxon>Cecembia</taxon>
    </lineage>
</organism>